<dbReference type="AlphaFoldDB" id="A0A9Q2NR99"/>
<comment type="caution">
    <text evidence="2">The sequence shown here is derived from an EMBL/GenBank/DDBJ whole genome shotgun (WGS) entry which is preliminary data.</text>
</comment>
<accession>A0A9Q2NR99</accession>
<proteinExistence type="predicted"/>
<reference evidence="2" key="1">
    <citation type="submission" date="2021-01" db="EMBL/GenBank/DDBJ databases">
        <title>Diatom-associated Roseobacters Show Island Model of Population Structure.</title>
        <authorList>
            <person name="Qu L."/>
            <person name="Feng X."/>
            <person name="Chen Y."/>
            <person name="Li L."/>
            <person name="Wang X."/>
            <person name="Hu Z."/>
            <person name="Wang H."/>
            <person name="Luo H."/>
        </authorList>
    </citation>
    <scope>NUCLEOTIDE SEQUENCE</scope>
    <source>
        <strain evidence="2">SM26-45</strain>
    </source>
</reference>
<dbReference type="Pfam" id="PF03235">
    <property type="entry name" value="GmrSD_N"/>
    <property type="match status" value="1"/>
</dbReference>
<evidence type="ECO:0000259" key="1">
    <source>
        <dbReference type="Pfam" id="PF03235"/>
    </source>
</evidence>
<evidence type="ECO:0000313" key="3">
    <source>
        <dbReference type="Proteomes" id="UP000809337"/>
    </source>
</evidence>
<dbReference type="InterPro" id="IPR004919">
    <property type="entry name" value="GmrSD_N"/>
</dbReference>
<protein>
    <submittedName>
        <fullName evidence="2">DUF262 domain-containing protein</fullName>
    </submittedName>
</protein>
<sequence>MELPQPTHKNYTTLISNIENGEIKIPQFQRDFVWTLQRSAELLDSVVKGYPIGTFIFWLTRERLRSVKELGNTKLPPAKKGETVSFVLDGQQRLTSLYAAMKGLEIVRESGQQTDFSEIYIDLNAGESDTIVTTDITELPESTFIRLTDLLYGSLTTLAAFPQEHHAKLDEYKRRVEAYDFSIIEVRNVPIDVATEIFTRINVGGKPLTVFEIMVAKTYDEKQGFDLSEKYSELIERLAPIDYETISDQTILQLIALIMKKDCKRQTILKLEKDAFIETWPAAIDSVEKAVEYFRNVMRIPVSQMLPYLTLIVPFAYFFYHNGNKKPSPDQKAELEDFFWRCSLGGRYSSSVESKLAQDVNRIELILNGGSPEYDWGIDVSPEFLVENGWFNAGRSFTKAILCIMAYQQPLSFNDNGIVNISNYWLKQANSKNYHHFFPRAFLRKAGVSEDEANNIVNITIVDDYLNKREIGAKPPSKYMKKFQDSNDDLAKTMKTHLIGDLDEFGILDNNYETFIQKRSKAISKQLKKRIIKRRVDEFGQAQNMYDAAE</sequence>
<dbReference type="EMBL" id="JAFBWN010000043">
    <property type="protein sequence ID" value="MBM2357557.1"/>
    <property type="molecule type" value="Genomic_DNA"/>
</dbReference>
<dbReference type="PANTHER" id="PTHR37292">
    <property type="entry name" value="VNG6097C"/>
    <property type="match status" value="1"/>
</dbReference>
<evidence type="ECO:0000313" key="2">
    <source>
        <dbReference type="EMBL" id="MBM2357557.1"/>
    </source>
</evidence>
<organism evidence="2 3">
    <name type="scientific">Pseudosulfitobacter pseudonitzschiae</name>
    <dbReference type="NCBI Taxonomy" id="1402135"/>
    <lineage>
        <taxon>Bacteria</taxon>
        <taxon>Pseudomonadati</taxon>
        <taxon>Pseudomonadota</taxon>
        <taxon>Alphaproteobacteria</taxon>
        <taxon>Rhodobacterales</taxon>
        <taxon>Roseobacteraceae</taxon>
        <taxon>Pseudosulfitobacter</taxon>
    </lineage>
</organism>
<name>A0A9Q2NR99_9RHOB</name>
<dbReference type="PANTHER" id="PTHR37292:SF2">
    <property type="entry name" value="DUF262 DOMAIN-CONTAINING PROTEIN"/>
    <property type="match status" value="1"/>
</dbReference>
<gene>
    <name evidence="2" type="ORF">JQX14_23695</name>
</gene>
<dbReference type="RefSeq" id="WP_231036369.1">
    <property type="nucleotide sequence ID" value="NZ_JAJNGX010000043.1"/>
</dbReference>
<dbReference type="Proteomes" id="UP000809337">
    <property type="component" value="Unassembled WGS sequence"/>
</dbReference>
<feature type="domain" description="GmrSD restriction endonucleases N-terminal" evidence="1">
    <location>
        <begin position="13"/>
        <end position="217"/>
    </location>
</feature>